<dbReference type="Gene3D" id="3.30.930.20">
    <property type="entry name" value="Protein of unknown function DUF1054"/>
    <property type="match status" value="1"/>
</dbReference>
<dbReference type="InterPro" id="IPR009403">
    <property type="entry name" value="UPF0637"/>
</dbReference>
<dbReference type="Proteomes" id="UP000823201">
    <property type="component" value="Unassembled WGS sequence"/>
</dbReference>
<comment type="caution">
    <text evidence="2">The sequence shown here is derived from an EMBL/GenBank/DDBJ whole genome shotgun (WGS) entry which is preliminary data.</text>
</comment>
<reference evidence="2 3" key="1">
    <citation type="submission" date="2021-01" db="EMBL/GenBank/DDBJ databases">
        <title>Genomic Encyclopedia of Type Strains, Phase IV (KMG-IV): sequencing the most valuable type-strain genomes for metagenomic binning, comparative biology and taxonomic classification.</title>
        <authorList>
            <person name="Goeker M."/>
        </authorList>
    </citation>
    <scope>NUCLEOTIDE SEQUENCE [LARGE SCALE GENOMIC DNA]</scope>
    <source>
        <strain evidence="2 3">DSM 100968</strain>
    </source>
</reference>
<keyword evidence="3" id="KW-1185">Reference proteome</keyword>
<dbReference type="Pfam" id="PF06335">
    <property type="entry name" value="DUF1054"/>
    <property type="match status" value="1"/>
</dbReference>
<dbReference type="RefSeq" id="WP_205005108.1">
    <property type="nucleotide sequence ID" value="NZ_CBCRXA010000001.1"/>
</dbReference>
<protein>
    <recommendedName>
        <fullName evidence="1">UPF0637 protein JOC27_000195</fullName>
    </recommendedName>
</protein>
<comment type="similarity">
    <text evidence="1">Belongs to the UPF0637 family.</text>
</comment>
<accession>A0ABS2Q4P8</accession>
<dbReference type="PIRSF" id="PIRSF021332">
    <property type="entry name" value="DUF1054"/>
    <property type="match status" value="1"/>
</dbReference>
<proteinExistence type="inferred from homology"/>
<evidence type="ECO:0000313" key="3">
    <source>
        <dbReference type="Proteomes" id="UP000823201"/>
    </source>
</evidence>
<dbReference type="InterPro" id="IPR053707">
    <property type="entry name" value="UPF0637_domain_sf"/>
</dbReference>
<dbReference type="SUPFAM" id="SSF142913">
    <property type="entry name" value="YktB/PF0168-like"/>
    <property type="match status" value="1"/>
</dbReference>
<sequence>MTLYHFSTNDFQAMQTDGLDMRMEHIRETVQPKFLSFAEQLTPFLAKETGRPFYAHLAKHARRTVNPPESTWIAFSCDRRSYKKYPHFQLGIWETHVFFWLAIIDDYPAKPAFADFLLSHEQEIMQQIPTDFMWSPDHTQPKTFKQGTLTPNERHHLFQRLHDIKKAELLCGLTLTPKAIQTITGEQLLKEIQQAAHQLMPLYRTALTTMHENNLV</sequence>
<evidence type="ECO:0000313" key="2">
    <source>
        <dbReference type="EMBL" id="MBM7656759.1"/>
    </source>
</evidence>
<dbReference type="HAMAP" id="MF_01851">
    <property type="entry name" value="UPF0637"/>
    <property type="match status" value="1"/>
</dbReference>
<evidence type="ECO:0000256" key="1">
    <source>
        <dbReference type="HAMAP-Rule" id="MF_01851"/>
    </source>
</evidence>
<name>A0ABS2Q4P8_9BACL</name>
<gene>
    <name evidence="2" type="ORF">JOC27_000195</name>
</gene>
<organism evidence="2 3">
    <name type="scientific">Sporolactobacillus spathodeae</name>
    <dbReference type="NCBI Taxonomy" id="1465502"/>
    <lineage>
        <taxon>Bacteria</taxon>
        <taxon>Bacillati</taxon>
        <taxon>Bacillota</taxon>
        <taxon>Bacilli</taxon>
        <taxon>Bacillales</taxon>
        <taxon>Sporolactobacillaceae</taxon>
        <taxon>Sporolactobacillus</taxon>
    </lineage>
</organism>
<dbReference type="EMBL" id="JAFBEV010000001">
    <property type="protein sequence ID" value="MBM7656759.1"/>
    <property type="molecule type" value="Genomic_DNA"/>
</dbReference>